<evidence type="ECO:0000313" key="1">
    <source>
        <dbReference type="EMBL" id="GAL95901.1"/>
    </source>
</evidence>
<protein>
    <submittedName>
        <fullName evidence="1">Uncharacterized protein</fullName>
    </submittedName>
</protein>
<dbReference type="Proteomes" id="UP000030321">
    <property type="component" value="Unassembled WGS sequence"/>
</dbReference>
<organism evidence="1 2">
    <name type="scientific">Microcystis aeruginosa NIES-44</name>
    <dbReference type="NCBI Taxonomy" id="449439"/>
    <lineage>
        <taxon>Bacteria</taxon>
        <taxon>Bacillati</taxon>
        <taxon>Cyanobacteriota</taxon>
        <taxon>Cyanophyceae</taxon>
        <taxon>Oscillatoriophycideae</taxon>
        <taxon>Chroococcales</taxon>
        <taxon>Microcystaceae</taxon>
        <taxon>Microcystis</taxon>
    </lineage>
</organism>
<gene>
    <name evidence="1" type="ORF">N44_04757</name>
</gene>
<comment type="caution">
    <text evidence="1">The sequence shown here is derived from an EMBL/GenBank/DDBJ whole genome shotgun (WGS) entry which is preliminary data.</text>
</comment>
<evidence type="ECO:0000313" key="2">
    <source>
        <dbReference type="Proteomes" id="UP000030321"/>
    </source>
</evidence>
<proteinExistence type="predicted"/>
<dbReference type="EMBL" id="BBPA01000077">
    <property type="protein sequence ID" value="GAL95901.1"/>
    <property type="molecule type" value="Genomic_DNA"/>
</dbReference>
<accession>A0A0A1W312</accession>
<reference evidence="2" key="1">
    <citation type="journal article" date="2015" name="Genome">
        <title>Whole Genome Sequence of the Non-Microcystin-Producing Microcystis aeruginosa Strain NIES-44.</title>
        <authorList>
            <person name="Okano K."/>
            <person name="Miyata N."/>
            <person name="Ozaki Y."/>
        </authorList>
    </citation>
    <scope>NUCLEOTIDE SEQUENCE [LARGE SCALE GENOMIC DNA]</scope>
    <source>
        <strain evidence="2">NIES-44</strain>
    </source>
</reference>
<sequence>MLSQNSCLDKLLSIDNSYLNGEIGIFRFGKLVVDTCLVLR</sequence>
<dbReference type="AlphaFoldDB" id="A0A0A1W312"/>
<name>A0A0A1W312_MICAE</name>